<evidence type="ECO:0000259" key="1">
    <source>
        <dbReference type="SMART" id="SM00507"/>
    </source>
</evidence>
<dbReference type="SMART" id="SM00507">
    <property type="entry name" value="HNHc"/>
    <property type="match status" value="1"/>
</dbReference>
<protein>
    <submittedName>
        <fullName evidence="2">HNH nuclease</fullName>
    </submittedName>
</protein>
<dbReference type="InterPro" id="IPR003615">
    <property type="entry name" value="HNH_nuc"/>
</dbReference>
<proteinExistence type="predicted"/>
<dbReference type="CDD" id="cd00085">
    <property type="entry name" value="HNHc"/>
    <property type="match status" value="1"/>
</dbReference>
<feature type="domain" description="HNH nuclease" evidence="1">
    <location>
        <begin position="95"/>
        <end position="147"/>
    </location>
</feature>
<dbReference type="EMBL" id="LBZO01000060">
    <property type="protein sequence ID" value="KKR71528.1"/>
    <property type="molecule type" value="Genomic_DNA"/>
</dbReference>
<dbReference type="AlphaFoldDB" id="A0A0G0T379"/>
<dbReference type="Proteomes" id="UP000034013">
    <property type="component" value="Unassembled WGS sequence"/>
</dbReference>
<sequence>MPDIVCKICGKGFYSKQNWIKRGWGKYCSKKCQYEGQKRGKLVNCFTCSKEVYKSLEDIKNSKSGNFFCSKSCQTIWRNNIYVGPMHANWRTGISIYRKLLIKTNKQQLCTFCKNDDKRILAVHHIDRNRKNNELTNLIWLCHNCHYLIHHYNRDREKLMEMLV</sequence>
<comment type="caution">
    <text evidence="2">The sequence shown here is derived from an EMBL/GenBank/DDBJ whole genome shotgun (WGS) entry which is preliminary data.</text>
</comment>
<evidence type="ECO:0000313" key="2">
    <source>
        <dbReference type="EMBL" id="KKR71528.1"/>
    </source>
</evidence>
<name>A0A0G0T379_9BACT</name>
<gene>
    <name evidence="2" type="ORF">UU16_C0060G0002</name>
</gene>
<accession>A0A0G0T379</accession>
<organism evidence="2 3">
    <name type="scientific">Candidatus Woesebacteria bacterium GW2011_GWA2_40_7</name>
    <dbReference type="NCBI Taxonomy" id="1618562"/>
    <lineage>
        <taxon>Bacteria</taxon>
        <taxon>Candidatus Woeseibacteriota</taxon>
    </lineage>
</organism>
<evidence type="ECO:0000313" key="3">
    <source>
        <dbReference type="Proteomes" id="UP000034013"/>
    </source>
</evidence>
<reference evidence="2 3" key="1">
    <citation type="journal article" date="2015" name="Nature">
        <title>rRNA introns, odd ribosomes, and small enigmatic genomes across a large radiation of phyla.</title>
        <authorList>
            <person name="Brown C.T."/>
            <person name="Hug L.A."/>
            <person name="Thomas B.C."/>
            <person name="Sharon I."/>
            <person name="Castelle C.J."/>
            <person name="Singh A."/>
            <person name="Wilkins M.J."/>
            <person name="Williams K.H."/>
            <person name="Banfield J.F."/>
        </authorList>
    </citation>
    <scope>NUCLEOTIDE SEQUENCE [LARGE SCALE GENOMIC DNA]</scope>
</reference>